<dbReference type="Proteomes" id="UP000184128">
    <property type="component" value="Unassembled WGS sequence"/>
</dbReference>
<evidence type="ECO:0000313" key="2">
    <source>
        <dbReference type="Proteomes" id="UP000184128"/>
    </source>
</evidence>
<dbReference type="AlphaFoldDB" id="A0A1M4U4I0"/>
<dbReference type="Pfam" id="PF00302">
    <property type="entry name" value="CAT"/>
    <property type="match status" value="1"/>
</dbReference>
<evidence type="ECO:0000313" key="1">
    <source>
        <dbReference type="EMBL" id="SHE51520.1"/>
    </source>
</evidence>
<dbReference type="PANTHER" id="PTHR38474">
    <property type="entry name" value="SLR0299 PROTEIN"/>
    <property type="match status" value="1"/>
</dbReference>
<sequence>MKEYKEIDIEKFERADYFQYFTSVGNVIEFTVKIDVTKAIQKCKDEDISFQSYLLFQIYNTINTFENFKYDFLDSSLVQWKEIVPTFSAFNQNSKKFFTLYADMKEDYITFDKQYKSIVREYEESDTIVPQGNLPPNIFNVSSIPWMHFEHFSSNSKAQENQIIKMLTLGKYEKLDEIFKMPITFQVSHAIADGYHVSMFFSELQKKLNLY</sequence>
<dbReference type="OrthoDB" id="9801766at2"/>
<dbReference type="Gene3D" id="3.30.559.10">
    <property type="entry name" value="Chloramphenicol acetyltransferase-like domain"/>
    <property type="match status" value="1"/>
</dbReference>
<dbReference type="SUPFAM" id="SSF52777">
    <property type="entry name" value="CoA-dependent acyltransferases"/>
    <property type="match status" value="1"/>
</dbReference>
<keyword evidence="1" id="KW-0808">Transferase</keyword>
<accession>A0A1M4U4I0</accession>
<organism evidence="1 2">
    <name type="scientific">Atopostipes suicloacalis DSM 15692</name>
    <dbReference type="NCBI Taxonomy" id="1121025"/>
    <lineage>
        <taxon>Bacteria</taxon>
        <taxon>Bacillati</taxon>
        <taxon>Bacillota</taxon>
        <taxon>Bacilli</taxon>
        <taxon>Lactobacillales</taxon>
        <taxon>Carnobacteriaceae</taxon>
        <taxon>Atopostipes</taxon>
    </lineage>
</organism>
<proteinExistence type="predicted"/>
<reference evidence="1 2" key="1">
    <citation type="submission" date="2016-11" db="EMBL/GenBank/DDBJ databases">
        <authorList>
            <person name="Jaros S."/>
            <person name="Januszkiewicz K."/>
            <person name="Wedrychowicz H."/>
        </authorList>
    </citation>
    <scope>NUCLEOTIDE SEQUENCE [LARGE SCALE GENOMIC DNA]</scope>
    <source>
        <strain evidence="1 2">DSM 15692</strain>
    </source>
</reference>
<name>A0A1M4U4I0_9LACT</name>
<dbReference type="SMART" id="SM01059">
    <property type="entry name" value="CAT"/>
    <property type="match status" value="1"/>
</dbReference>
<gene>
    <name evidence="1" type="ORF">SAMN02745249_00582</name>
</gene>
<dbReference type="InterPro" id="IPR023213">
    <property type="entry name" value="CAT-like_dom_sf"/>
</dbReference>
<dbReference type="RefSeq" id="WP_073296109.1">
    <property type="nucleotide sequence ID" value="NZ_FQUF01000007.1"/>
</dbReference>
<protein>
    <submittedName>
        <fullName evidence="1">Chloramphenicol O-acetyltransferase type A</fullName>
    </submittedName>
</protein>
<dbReference type="GO" id="GO:0008811">
    <property type="term" value="F:chloramphenicol O-acetyltransferase activity"/>
    <property type="evidence" value="ECO:0007669"/>
    <property type="project" value="InterPro"/>
</dbReference>
<keyword evidence="2" id="KW-1185">Reference proteome</keyword>
<dbReference type="PANTHER" id="PTHR38474:SF1">
    <property type="entry name" value="SLR0299 PROTEIN"/>
    <property type="match status" value="1"/>
</dbReference>
<dbReference type="EMBL" id="FQUF01000007">
    <property type="protein sequence ID" value="SHE51520.1"/>
    <property type="molecule type" value="Genomic_DNA"/>
</dbReference>
<dbReference type="InterPro" id="IPR001707">
    <property type="entry name" value="Cmp_AcTrfase"/>
</dbReference>
<dbReference type="STRING" id="1121025.SAMN02745249_00582"/>